<sequence length="162" mass="18130">MKTVEAETLINARNATVWEIITDGGNYTVWDSGITRIDGELRNGGAVRVRTRTGGNRTFRLRIRQIPGEMMIWTGGLPLGLFKGVRTFTLTPHRGMTHLRVTEKFTGPLLGLLHKSIPDIERAFAEYVLAVKKRAELLSRHETRLHASPGRPWLESGDDKAG</sequence>
<accession>A0ABU1UGU7</accession>
<proteinExistence type="predicted"/>
<name>A0ABU1UGU7_9MICC</name>
<dbReference type="RefSeq" id="WP_310060746.1">
    <property type="nucleotide sequence ID" value="NZ_JAVDVQ010000022.1"/>
</dbReference>
<dbReference type="InterPro" id="IPR023393">
    <property type="entry name" value="START-like_dom_sf"/>
</dbReference>
<organism evidence="1 2">
    <name type="scientific">Arthrobacter ginsengisoli</name>
    <dbReference type="NCBI Taxonomy" id="1356565"/>
    <lineage>
        <taxon>Bacteria</taxon>
        <taxon>Bacillati</taxon>
        <taxon>Actinomycetota</taxon>
        <taxon>Actinomycetes</taxon>
        <taxon>Micrococcales</taxon>
        <taxon>Micrococcaceae</taxon>
        <taxon>Arthrobacter</taxon>
    </lineage>
</organism>
<evidence type="ECO:0008006" key="3">
    <source>
        <dbReference type="Google" id="ProtNLM"/>
    </source>
</evidence>
<dbReference type="SUPFAM" id="SSF55961">
    <property type="entry name" value="Bet v1-like"/>
    <property type="match status" value="1"/>
</dbReference>
<keyword evidence="2" id="KW-1185">Reference proteome</keyword>
<evidence type="ECO:0000313" key="1">
    <source>
        <dbReference type="EMBL" id="MDR7084407.1"/>
    </source>
</evidence>
<dbReference type="Pfam" id="PF10604">
    <property type="entry name" value="Polyketide_cyc2"/>
    <property type="match status" value="1"/>
</dbReference>
<dbReference type="CDD" id="cd07822">
    <property type="entry name" value="SRPBCC_4"/>
    <property type="match status" value="1"/>
</dbReference>
<reference evidence="1 2" key="1">
    <citation type="submission" date="2023-07" db="EMBL/GenBank/DDBJ databases">
        <title>Sorghum-associated microbial communities from plants grown in Nebraska, USA.</title>
        <authorList>
            <person name="Schachtman D."/>
        </authorList>
    </citation>
    <scope>NUCLEOTIDE SEQUENCE [LARGE SCALE GENOMIC DNA]</scope>
    <source>
        <strain evidence="1 2">BE167</strain>
    </source>
</reference>
<dbReference type="Gene3D" id="3.30.530.20">
    <property type="match status" value="1"/>
</dbReference>
<comment type="caution">
    <text evidence="1">The sequence shown here is derived from an EMBL/GenBank/DDBJ whole genome shotgun (WGS) entry which is preliminary data.</text>
</comment>
<evidence type="ECO:0000313" key="2">
    <source>
        <dbReference type="Proteomes" id="UP001252243"/>
    </source>
</evidence>
<gene>
    <name evidence="1" type="ORF">J2X01_003716</name>
</gene>
<dbReference type="Proteomes" id="UP001252243">
    <property type="component" value="Unassembled WGS sequence"/>
</dbReference>
<protein>
    <recommendedName>
        <fullName evidence="3">SRPBCC domain-containing protein</fullName>
    </recommendedName>
</protein>
<dbReference type="InterPro" id="IPR019587">
    <property type="entry name" value="Polyketide_cyclase/dehydratase"/>
</dbReference>
<dbReference type="EMBL" id="JAVDVQ010000022">
    <property type="protein sequence ID" value="MDR7084407.1"/>
    <property type="molecule type" value="Genomic_DNA"/>
</dbReference>